<name>A0A0E9V0I3_ANGAN</name>
<organism evidence="2">
    <name type="scientific">Anguilla anguilla</name>
    <name type="common">European freshwater eel</name>
    <name type="synonym">Muraena anguilla</name>
    <dbReference type="NCBI Taxonomy" id="7936"/>
    <lineage>
        <taxon>Eukaryota</taxon>
        <taxon>Metazoa</taxon>
        <taxon>Chordata</taxon>
        <taxon>Craniata</taxon>
        <taxon>Vertebrata</taxon>
        <taxon>Euteleostomi</taxon>
        <taxon>Actinopterygii</taxon>
        <taxon>Neopterygii</taxon>
        <taxon>Teleostei</taxon>
        <taxon>Anguilliformes</taxon>
        <taxon>Anguillidae</taxon>
        <taxon>Anguilla</taxon>
    </lineage>
</organism>
<evidence type="ECO:0000256" key="1">
    <source>
        <dbReference type="SAM" id="MobiDB-lite"/>
    </source>
</evidence>
<sequence length="30" mass="3584">MDYKQKNRRHSQNRSNLLHSLDSVTSSMHL</sequence>
<feature type="region of interest" description="Disordered" evidence="1">
    <location>
        <begin position="1"/>
        <end position="30"/>
    </location>
</feature>
<feature type="compositionally biased region" description="Basic residues" evidence="1">
    <location>
        <begin position="1"/>
        <end position="12"/>
    </location>
</feature>
<protein>
    <submittedName>
        <fullName evidence="2">Uncharacterized protein</fullName>
    </submittedName>
</protein>
<proteinExistence type="predicted"/>
<feature type="compositionally biased region" description="Polar residues" evidence="1">
    <location>
        <begin position="13"/>
        <end position="30"/>
    </location>
</feature>
<dbReference type="EMBL" id="GBXM01037020">
    <property type="protein sequence ID" value="JAH71557.1"/>
    <property type="molecule type" value="Transcribed_RNA"/>
</dbReference>
<accession>A0A0E9V0I3</accession>
<reference evidence="2" key="2">
    <citation type="journal article" date="2015" name="Fish Shellfish Immunol.">
        <title>Early steps in the European eel (Anguilla anguilla)-Vibrio vulnificus interaction in the gills: Role of the RtxA13 toxin.</title>
        <authorList>
            <person name="Callol A."/>
            <person name="Pajuelo D."/>
            <person name="Ebbesson L."/>
            <person name="Teles M."/>
            <person name="MacKenzie S."/>
            <person name="Amaro C."/>
        </authorList>
    </citation>
    <scope>NUCLEOTIDE SEQUENCE</scope>
</reference>
<dbReference type="AlphaFoldDB" id="A0A0E9V0I3"/>
<evidence type="ECO:0000313" key="2">
    <source>
        <dbReference type="EMBL" id="JAH71557.1"/>
    </source>
</evidence>
<reference evidence="2" key="1">
    <citation type="submission" date="2014-11" db="EMBL/GenBank/DDBJ databases">
        <authorList>
            <person name="Amaro Gonzalez C."/>
        </authorList>
    </citation>
    <scope>NUCLEOTIDE SEQUENCE</scope>
</reference>